<dbReference type="PANTHER" id="PTHR43806">
    <property type="entry name" value="PEPTIDASE S8"/>
    <property type="match status" value="1"/>
</dbReference>
<dbReference type="PRINTS" id="PR00014">
    <property type="entry name" value="FNTYPEIII"/>
</dbReference>
<dbReference type="SUPFAM" id="SSF49265">
    <property type="entry name" value="Fibronectin type III"/>
    <property type="match status" value="1"/>
</dbReference>
<feature type="domain" description="Fibronectin type-III" evidence="10">
    <location>
        <begin position="601"/>
        <end position="690"/>
    </location>
</feature>
<dbReference type="Gene3D" id="2.60.40.2810">
    <property type="match status" value="1"/>
</dbReference>
<evidence type="ECO:0000256" key="9">
    <source>
        <dbReference type="SAM" id="SignalP"/>
    </source>
</evidence>
<dbReference type="InterPro" id="IPR022398">
    <property type="entry name" value="Peptidase_S8_His-AS"/>
</dbReference>
<dbReference type="Pfam" id="PF00041">
    <property type="entry name" value="fn3"/>
    <property type="match status" value="2"/>
</dbReference>
<dbReference type="InterPro" id="IPR013783">
    <property type="entry name" value="Ig-like_fold"/>
</dbReference>
<evidence type="ECO:0000313" key="11">
    <source>
        <dbReference type="EMBL" id="MDT0275951.1"/>
    </source>
</evidence>
<feature type="chain" id="PRO_5045607144" evidence="9">
    <location>
        <begin position="28"/>
        <end position="690"/>
    </location>
</feature>
<keyword evidence="2 7" id="KW-0645">Protease</keyword>
<keyword evidence="6" id="KW-0119">Carbohydrate metabolism</keyword>
<reference evidence="12" key="1">
    <citation type="submission" date="2023-07" db="EMBL/GenBank/DDBJ databases">
        <title>30 novel species of actinomycetes from the DSMZ collection.</title>
        <authorList>
            <person name="Nouioui I."/>
        </authorList>
    </citation>
    <scope>NUCLEOTIDE SEQUENCE [LARGE SCALE GENOMIC DNA]</scope>
    <source>
        <strain evidence="12">DSM 46792</strain>
    </source>
</reference>
<feature type="active site" description="Charge relay system" evidence="7">
    <location>
        <position position="148"/>
    </location>
</feature>
<keyword evidence="4 7" id="KW-0720">Serine protease</keyword>
<dbReference type="SMART" id="SM00060">
    <property type="entry name" value="FN3"/>
    <property type="match status" value="2"/>
</dbReference>
<evidence type="ECO:0000256" key="5">
    <source>
        <dbReference type="ARBA" id="ARBA00023295"/>
    </source>
</evidence>
<proteinExistence type="inferred from homology"/>
<feature type="domain" description="Fibronectin type-III" evidence="10">
    <location>
        <begin position="504"/>
        <end position="600"/>
    </location>
</feature>
<dbReference type="PROSITE" id="PS00136">
    <property type="entry name" value="SUBTILASE_ASP"/>
    <property type="match status" value="1"/>
</dbReference>
<dbReference type="InterPro" id="IPR036116">
    <property type="entry name" value="FN3_sf"/>
</dbReference>
<dbReference type="InterPro" id="IPR036852">
    <property type="entry name" value="Peptidase_S8/S53_dom_sf"/>
</dbReference>
<keyword evidence="6" id="KW-0624">Polysaccharide degradation</keyword>
<dbReference type="SUPFAM" id="SSF52743">
    <property type="entry name" value="Subtilisin-like"/>
    <property type="match status" value="1"/>
</dbReference>
<dbReference type="EMBL" id="JAVREI010000004">
    <property type="protein sequence ID" value="MDT0275951.1"/>
    <property type="molecule type" value="Genomic_DNA"/>
</dbReference>
<evidence type="ECO:0000313" key="12">
    <source>
        <dbReference type="Proteomes" id="UP001183222"/>
    </source>
</evidence>
<sequence length="690" mass="69969">MRTDIRRLLTVSTASLLLVCASGTASAEEPVSDEVTELPTTLVDELAPAEQQSLTDLTEGEGVRLEAFVETPTGPEIVTLEAGGRSDATAAAALLERQPSVEAAAVSAPVRITGGWYEQYGNDLVRAEQARTEVDAATLDDVVVAVLDTGVAPHAELASALVAGQNFTDSPGGLTDATDRHGHGTHVAGTIGADAGSYVEGVAPGVRIMPVKVLGDSGGGWTNWAADGIIWAADNGADVINMSLGGSSPNTVQAQAIAYARSKGVTVVAAAGNDNTSTPFYPAADTGVIAVAAVDQQRAKASFSNYGSYVDVAAPGVSILSTYLADHVYMSGTSMASPHVAGVVALMEAVAPALTPDQLEQALAGSATDLGAAGRDDLFGHGLVDAVRAVQGAKALAGGGTVPVNTAPVATADTVSLPYNPGTRTLAVTANDTDADGDPLQIVSATQGTYGTVATTATSLQYTPTRSGPFADTVTYTVSDGRGGTAVGTVRVSVAAPPAPVVRKPSAPRIGARTPVPSGVRLRWAAPADTGGAVISAYRVTAYQGSTPVRSVVVDGRTTTVTVTGLRNGTPYRLAVQALNSAGQGPRSALVTATPRTKPTAPRISSVRAQKKAVAVRWVRPANTGGAPVTGYVVRVYSAGKLVKSVAARATTTRAVVRGLAPGKRYVFRVVAKNAAGLGKPSASKAARPR</sequence>
<evidence type="ECO:0000256" key="3">
    <source>
        <dbReference type="ARBA" id="ARBA00022801"/>
    </source>
</evidence>
<evidence type="ECO:0000256" key="2">
    <source>
        <dbReference type="ARBA" id="ARBA00022670"/>
    </source>
</evidence>
<dbReference type="Gene3D" id="3.40.50.200">
    <property type="entry name" value="Peptidase S8/S53 domain"/>
    <property type="match status" value="1"/>
</dbReference>
<dbReference type="PROSITE" id="PS00138">
    <property type="entry name" value="SUBTILASE_SER"/>
    <property type="match status" value="1"/>
</dbReference>
<dbReference type="InterPro" id="IPR023827">
    <property type="entry name" value="Peptidase_S8_Asp-AS"/>
</dbReference>
<dbReference type="CDD" id="cd00063">
    <property type="entry name" value="FN3"/>
    <property type="match status" value="2"/>
</dbReference>
<dbReference type="RefSeq" id="WP_311344773.1">
    <property type="nucleotide sequence ID" value="NZ_JAVREI010000004.1"/>
</dbReference>
<dbReference type="PROSITE" id="PS50853">
    <property type="entry name" value="FN3"/>
    <property type="match status" value="2"/>
</dbReference>
<dbReference type="PANTHER" id="PTHR43806:SF11">
    <property type="entry name" value="CEREVISIN-RELATED"/>
    <property type="match status" value="1"/>
</dbReference>
<evidence type="ECO:0000256" key="7">
    <source>
        <dbReference type="PROSITE-ProRule" id="PRU01240"/>
    </source>
</evidence>
<evidence type="ECO:0000256" key="8">
    <source>
        <dbReference type="RuleBase" id="RU003355"/>
    </source>
</evidence>
<feature type="signal peptide" evidence="9">
    <location>
        <begin position="1"/>
        <end position="27"/>
    </location>
</feature>
<protein>
    <submittedName>
        <fullName evidence="11">S8 family serine peptidase</fullName>
    </submittedName>
</protein>
<name>A0ABU2K6X2_9ACTN</name>
<dbReference type="PRINTS" id="PR00723">
    <property type="entry name" value="SUBTILISIN"/>
</dbReference>
<feature type="active site" description="Charge relay system" evidence="7">
    <location>
        <position position="334"/>
    </location>
</feature>
<keyword evidence="12" id="KW-1185">Reference proteome</keyword>
<accession>A0ABU2K6X2</accession>
<evidence type="ECO:0000256" key="1">
    <source>
        <dbReference type="ARBA" id="ARBA00011073"/>
    </source>
</evidence>
<dbReference type="InterPro" id="IPR050131">
    <property type="entry name" value="Peptidase_S8_subtilisin-like"/>
</dbReference>
<dbReference type="InterPro" id="IPR023828">
    <property type="entry name" value="Peptidase_S8_Ser-AS"/>
</dbReference>
<dbReference type="Pfam" id="PF00082">
    <property type="entry name" value="Peptidase_S8"/>
    <property type="match status" value="1"/>
</dbReference>
<keyword evidence="3 7" id="KW-0378">Hydrolase</keyword>
<dbReference type="Pfam" id="PF17963">
    <property type="entry name" value="Big_9"/>
    <property type="match status" value="1"/>
</dbReference>
<gene>
    <name evidence="11" type="ORF">RM425_08555</name>
</gene>
<dbReference type="InterPro" id="IPR003961">
    <property type="entry name" value="FN3_dom"/>
</dbReference>
<dbReference type="PROSITE" id="PS00137">
    <property type="entry name" value="SUBTILASE_HIS"/>
    <property type="match status" value="1"/>
</dbReference>
<comment type="caution">
    <text evidence="11">The sequence shown here is derived from an EMBL/GenBank/DDBJ whole genome shotgun (WGS) entry which is preliminary data.</text>
</comment>
<dbReference type="Proteomes" id="UP001183222">
    <property type="component" value="Unassembled WGS sequence"/>
</dbReference>
<dbReference type="InterPro" id="IPR000209">
    <property type="entry name" value="Peptidase_S8/S53_dom"/>
</dbReference>
<dbReference type="Gene3D" id="2.60.40.10">
    <property type="entry name" value="Immunoglobulins"/>
    <property type="match status" value="2"/>
</dbReference>
<dbReference type="PROSITE" id="PS51892">
    <property type="entry name" value="SUBTILASE"/>
    <property type="match status" value="1"/>
</dbReference>
<comment type="similarity">
    <text evidence="1 7 8">Belongs to the peptidase S8 family.</text>
</comment>
<evidence type="ECO:0000259" key="10">
    <source>
        <dbReference type="PROSITE" id="PS50853"/>
    </source>
</evidence>
<keyword evidence="5" id="KW-0326">Glycosidase</keyword>
<evidence type="ECO:0000256" key="6">
    <source>
        <dbReference type="ARBA" id="ARBA00023326"/>
    </source>
</evidence>
<dbReference type="InterPro" id="IPR015500">
    <property type="entry name" value="Peptidase_S8_subtilisin-rel"/>
</dbReference>
<evidence type="ECO:0000256" key="4">
    <source>
        <dbReference type="ARBA" id="ARBA00022825"/>
    </source>
</evidence>
<organism evidence="11 12">
    <name type="scientific">Blastococcus goldschmidtiae</name>
    <dbReference type="NCBI Taxonomy" id="3075546"/>
    <lineage>
        <taxon>Bacteria</taxon>
        <taxon>Bacillati</taxon>
        <taxon>Actinomycetota</taxon>
        <taxon>Actinomycetes</taxon>
        <taxon>Geodermatophilales</taxon>
        <taxon>Geodermatophilaceae</taxon>
        <taxon>Blastococcus</taxon>
    </lineage>
</organism>
<feature type="active site" description="Charge relay system" evidence="7">
    <location>
        <position position="183"/>
    </location>
</feature>
<keyword evidence="9" id="KW-0732">Signal</keyword>